<dbReference type="EMBL" id="CAADHB010000171">
    <property type="protein sequence ID" value="VFK80874.1"/>
    <property type="molecule type" value="Genomic_DNA"/>
</dbReference>
<dbReference type="EMBL" id="CAADFR010000178">
    <property type="protein sequence ID" value="VFK44403.1"/>
    <property type="molecule type" value="Genomic_DNA"/>
</dbReference>
<evidence type="ECO:0000313" key="1">
    <source>
        <dbReference type="EMBL" id="VFK44403.1"/>
    </source>
</evidence>
<evidence type="ECO:0000313" key="3">
    <source>
        <dbReference type="EMBL" id="VFK80874.1"/>
    </source>
</evidence>
<accession>A0A450YSA3</accession>
<organism evidence="1">
    <name type="scientific">Candidatus Kentrum sp. SD</name>
    <dbReference type="NCBI Taxonomy" id="2126332"/>
    <lineage>
        <taxon>Bacteria</taxon>
        <taxon>Pseudomonadati</taxon>
        <taxon>Pseudomonadota</taxon>
        <taxon>Gammaproteobacteria</taxon>
        <taxon>Candidatus Kentrum</taxon>
    </lineage>
</organism>
<evidence type="ECO:0000313" key="2">
    <source>
        <dbReference type="EMBL" id="VFK49352.1"/>
    </source>
</evidence>
<reference evidence="1" key="1">
    <citation type="submission" date="2019-02" db="EMBL/GenBank/DDBJ databases">
        <authorList>
            <person name="Gruber-Vodicka R. H."/>
            <person name="Seah K. B. B."/>
        </authorList>
    </citation>
    <scope>NUCLEOTIDE SEQUENCE</scope>
    <source>
        <strain evidence="3">BECK_S127</strain>
        <strain evidence="2">BECK_S1320</strain>
        <strain evidence="1">BECK_S1321</strain>
    </source>
</reference>
<gene>
    <name evidence="3" type="ORF">BECKSD772D_GA0070982_11712</name>
    <name evidence="2" type="ORF">BECKSD772E_GA0070983_11732</name>
    <name evidence="1" type="ORF">BECKSD772F_GA0070984_11784</name>
</gene>
<dbReference type="AlphaFoldDB" id="A0A450YSA3"/>
<name>A0A450YSA3_9GAMM</name>
<proteinExistence type="predicted"/>
<protein>
    <submittedName>
        <fullName evidence="1">Uncharacterized protein</fullName>
    </submittedName>
</protein>
<sequence length="135" mass="16436">MLQLDNFAVFLRTPKKPFSIEEKKERSAKVRKRCGLHFPDYHSYKCLIYIYLYYIYLKYLLWRPQNWLYLGFLKRKKGQKKEKAKICDFADSCLFLSLSLWLSRFLEVRKVCGLLAVFAVSNLFLKKVFWRLKWT</sequence>
<dbReference type="EMBL" id="CAADFU010000173">
    <property type="protein sequence ID" value="VFK49352.1"/>
    <property type="molecule type" value="Genomic_DNA"/>
</dbReference>